<feature type="non-terminal residue" evidence="2">
    <location>
        <position position="766"/>
    </location>
</feature>
<dbReference type="InterPro" id="IPR032675">
    <property type="entry name" value="LRR_dom_sf"/>
</dbReference>
<dbReference type="EMBL" id="KB207048">
    <property type="protein sequence ID" value="ELP85580.1"/>
    <property type="molecule type" value="Genomic_DNA"/>
</dbReference>
<dbReference type="OrthoDB" id="19903at2759"/>
<organism evidence="2 3">
    <name type="scientific">Entamoeba invadens IP1</name>
    <dbReference type="NCBI Taxonomy" id="370355"/>
    <lineage>
        <taxon>Eukaryota</taxon>
        <taxon>Amoebozoa</taxon>
        <taxon>Evosea</taxon>
        <taxon>Archamoebae</taxon>
        <taxon>Mastigamoebida</taxon>
        <taxon>Entamoebidae</taxon>
        <taxon>Entamoeba</taxon>
    </lineage>
</organism>
<dbReference type="PANTHER" id="PTHR45756:SF1">
    <property type="entry name" value="PROTEIN KINASE DOMAIN CONTAINING PROTEIN"/>
    <property type="match status" value="1"/>
</dbReference>
<dbReference type="InterPro" id="IPR006212">
    <property type="entry name" value="Furin_repeat"/>
</dbReference>
<dbReference type="Gene3D" id="3.80.10.10">
    <property type="entry name" value="Ribonuclease Inhibitor"/>
    <property type="match status" value="2"/>
</dbReference>
<dbReference type="RefSeq" id="XP_004184926.1">
    <property type="nucleotide sequence ID" value="XM_004184878.1"/>
</dbReference>
<accession>A0A0A1TZI1</accession>
<sequence length="766" mass="84696">MFYFLNKKQKKLYLYTLMILLLTLVIEVLSECPFQVDSFGCIYATNPSLCYNDLNVTTYFCVAENGFANANLNNVFFNTTNPLILKNSAFVGNVLTSFESVSGFSIIGESVFEKTFLVKIDLTGLQHISQRAFYGCPGLTTVTGLESVTIVGDSAFSTCNSIDNLVFKKKVSIMDYAFYMCSSLQSIQFESGVSSFGNYSFTQTSISEIDMKGGQLVGDNAFANCQNLKTLKNTEGILSIMNGSFSKCGAITDFNFPNIVEIGNYAFESCNNMMFLHLPATLTTLGEDWIKGVTNLKAIFFHGNEDILYYVTPIEQLVFVGQNYSNETFSGKVVTKTNCSSSQWVNTYGNDCKPCEGEVNSYDGVSNVCGYNGTCGDNCGLCNSSILCERCMNGFVFENGECVSPIIECSSINPFCEECDKDGCTMCAIGHYVSGGTCDNCISFCDVCNSNSTCKNCSENMYYVDNICTSCTDGFYIEDDKCYRCSEHCMKCEDKEECLTCFEGFYLKEEKCANCAERGCLNCSINACSQCLDGYGLYNNKCISCSLSNSICVSCSSDNLDHMCWSCTNGYWEENGKCVTCENCGEDGCDKTTQKCFNCKEGYVKKLNGDCVINENCTAQDTSGYCSKCKNSHVLVFKECYLISTNTNEETIEYDGFLISKKDAHCQKILGKSCYECEDGFYPFESLCVKCEDMYANCNACGVNIHANIKECVCVSCNTGYFPEVSCKHSSLIDGCVDCTTTREGLWQNNRKCLECANGYTLNNGF</sequence>
<dbReference type="PANTHER" id="PTHR45756">
    <property type="entry name" value="PALMITOYLTRANSFERASE"/>
    <property type="match status" value="1"/>
</dbReference>
<dbReference type="GeneID" id="14884652"/>
<dbReference type="VEuPathDB" id="AmoebaDB:EIN_408390"/>
<dbReference type="OMA" id="HANIKEC"/>
<dbReference type="Gene3D" id="2.10.220.10">
    <property type="entry name" value="Hormone Receptor, Insulin-like Growth Factor Receptor 1, Chain A, domain 2"/>
    <property type="match status" value="1"/>
</dbReference>
<dbReference type="InterPro" id="IPR053215">
    <property type="entry name" value="TKL_Ser/Thr_kinase"/>
</dbReference>
<keyword evidence="1" id="KW-0472">Membrane</keyword>
<dbReference type="InterPro" id="IPR026906">
    <property type="entry name" value="LRR_5"/>
</dbReference>
<dbReference type="SMART" id="SM00261">
    <property type="entry name" value="FU"/>
    <property type="match status" value="5"/>
</dbReference>
<dbReference type="SUPFAM" id="SSF57184">
    <property type="entry name" value="Growth factor receptor domain"/>
    <property type="match status" value="2"/>
</dbReference>
<evidence type="ECO:0000256" key="1">
    <source>
        <dbReference type="SAM" id="Phobius"/>
    </source>
</evidence>
<proteinExistence type="predicted"/>
<dbReference type="SUPFAM" id="SSF52058">
    <property type="entry name" value="L domain-like"/>
    <property type="match status" value="1"/>
</dbReference>
<protein>
    <submittedName>
        <fullName evidence="2">Uncharacterized protein</fullName>
    </submittedName>
</protein>
<dbReference type="Pfam" id="PF13306">
    <property type="entry name" value="LRR_5"/>
    <property type="match status" value="2"/>
</dbReference>
<dbReference type="AlphaFoldDB" id="A0A0A1TZI1"/>
<gene>
    <name evidence="2" type="ORF">EIN_408390</name>
</gene>
<feature type="non-terminal residue" evidence="2">
    <location>
        <position position="1"/>
    </location>
</feature>
<dbReference type="InterPro" id="IPR009030">
    <property type="entry name" value="Growth_fac_rcpt_cys_sf"/>
</dbReference>
<name>A0A0A1TZI1_ENTIV</name>
<keyword evidence="3" id="KW-1185">Reference proteome</keyword>
<feature type="transmembrane region" description="Helical" evidence="1">
    <location>
        <begin position="12"/>
        <end position="29"/>
    </location>
</feature>
<evidence type="ECO:0000313" key="3">
    <source>
        <dbReference type="Proteomes" id="UP000014680"/>
    </source>
</evidence>
<reference evidence="2 3" key="1">
    <citation type="submission" date="2012-10" db="EMBL/GenBank/DDBJ databases">
        <authorList>
            <person name="Zafar N."/>
            <person name="Inman J."/>
            <person name="Hall N."/>
            <person name="Lorenzi H."/>
            <person name="Caler E."/>
        </authorList>
    </citation>
    <scope>NUCLEOTIDE SEQUENCE [LARGE SCALE GENOMIC DNA]</scope>
    <source>
        <strain evidence="2 3">IP1</strain>
    </source>
</reference>
<evidence type="ECO:0000313" key="2">
    <source>
        <dbReference type="EMBL" id="ELP85580.1"/>
    </source>
</evidence>
<keyword evidence="1" id="KW-1133">Transmembrane helix</keyword>
<dbReference type="Proteomes" id="UP000014680">
    <property type="component" value="Unassembled WGS sequence"/>
</dbReference>
<keyword evidence="1" id="KW-0812">Transmembrane</keyword>
<dbReference type="KEGG" id="eiv:EIN_408390"/>